<dbReference type="InterPro" id="IPR021125">
    <property type="entry name" value="DUF2127"/>
</dbReference>
<evidence type="ECO:0000313" key="2">
    <source>
        <dbReference type="EMBL" id="KGM54142.1"/>
    </source>
</evidence>
<keyword evidence="1" id="KW-0812">Transmembrane</keyword>
<dbReference type="AlphaFoldDB" id="A0A0A0EYB5"/>
<keyword evidence="1" id="KW-1133">Transmembrane helix</keyword>
<organism evidence="2 3">
    <name type="scientific">Lysobacter daejeonensis GH1-9</name>
    <dbReference type="NCBI Taxonomy" id="1385517"/>
    <lineage>
        <taxon>Bacteria</taxon>
        <taxon>Pseudomonadati</taxon>
        <taxon>Pseudomonadota</taxon>
        <taxon>Gammaproteobacteria</taxon>
        <taxon>Lysobacterales</taxon>
        <taxon>Lysobacteraceae</taxon>
        <taxon>Aerolutibacter</taxon>
    </lineage>
</organism>
<dbReference type="STRING" id="1385517.N800_05335"/>
<proteinExistence type="predicted"/>
<dbReference type="Proteomes" id="UP000029998">
    <property type="component" value="Unassembled WGS sequence"/>
</dbReference>
<sequence length="156" mass="16649">MEAQSRYNPDPHAHPGLHAIAVFEAAKGVIALLAAAGLAWAGPTALQHTLDGVAVKLHLNPSHGPVASLLRGINPESLGVAIAVTLAYALMRFVEAWGLWRAKAWGSWLGCIGAAIYLPFELYALVAHPGWLEAGVLAVNLLVVWVLGRDLAKRRR</sequence>
<dbReference type="RefSeq" id="WP_036137807.1">
    <property type="nucleotide sequence ID" value="NZ_AVPU01000016.1"/>
</dbReference>
<protein>
    <submittedName>
        <fullName evidence="2">Membrane protein</fullName>
    </submittedName>
</protein>
<evidence type="ECO:0000256" key="1">
    <source>
        <dbReference type="SAM" id="Phobius"/>
    </source>
</evidence>
<dbReference type="OrthoDB" id="121772at2"/>
<gene>
    <name evidence="2" type="ORF">N800_05335</name>
</gene>
<dbReference type="eggNOG" id="COG3305">
    <property type="taxonomic scope" value="Bacteria"/>
</dbReference>
<evidence type="ECO:0000313" key="3">
    <source>
        <dbReference type="Proteomes" id="UP000029998"/>
    </source>
</evidence>
<keyword evidence="1" id="KW-0472">Membrane</keyword>
<keyword evidence="3" id="KW-1185">Reference proteome</keyword>
<dbReference type="Pfam" id="PF09900">
    <property type="entry name" value="DUF2127"/>
    <property type="match status" value="1"/>
</dbReference>
<accession>A0A0A0EYB5</accession>
<feature type="transmembrane region" description="Helical" evidence="1">
    <location>
        <begin position="77"/>
        <end position="94"/>
    </location>
</feature>
<reference evidence="2 3" key="1">
    <citation type="submission" date="2013-08" db="EMBL/GenBank/DDBJ databases">
        <title>Genome sequencing of Lysobacter.</title>
        <authorList>
            <person name="Zhang S."/>
            <person name="Wang G."/>
        </authorList>
    </citation>
    <scope>NUCLEOTIDE SEQUENCE [LARGE SCALE GENOMIC DNA]</scope>
    <source>
        <strain evidence="2 3">GH1-9</strain>
    </source>
</reference>
<feature type="transmembrane region" description="Helical" evidence="1">
    <location>
        <begin position="21"/>
        <end position="41"/>
    </location>
</feature>
<dbReference type="EMBL" id="AVPU01000016">
    <property type="protein sequence ID" value="KGM54142.1"/>
    <property type="molecule type" value="Genomic_DNA"/>
</dbReference>
<comment type="caution">
    <text evidence="2">The sequence shown here is derived from an EMBL/GenBank/DDBJ whole genome shotgun (WGS) entry which is preliminary data.</text>
</comment>
<feature type="transmembrane region" description="Helical" evidence="1">
    <location>
        <begin position="131"/>
        <end position="148"/>
    </location>
</feature>
<name>A0A0A0EYB5_9GAMM</name>
<feature type="transmembrane region" description="Helical" evidence="1">
    <location>
        <begin position="106"/>
        <end position="125"/>
    </location>
</feature>